<dbReference type="AlphaFoldDB" id="A0A3G1KPL4"/>
<keyword evidence="8" id="KW-1185">Reference proteome</keyword>
<keyword evidence="5 6" id="KW-0472">Membrane</keyword>
<dbReference type="PANTHER" id="PTHR32196">
    <property type="entry name" value="ABC TRANSPORTER PERMEASE PROTEIN YPHD-RELATED-RELATED"/>
    <property type="match status" value="1"/>
</dbReference>
<feature type="transmembrane region" description="Helical" evidence="6">
    <location>
        <begin position="15"/>
        <end position="39"/>
    </location>
</feature>
<evidence type="ECO:0000256" key="6">
    <source>
        <dbReference type="SAM" id="Phobius"/>
    </source>
</evidence>
<dbReference type="GO" id="GO:0022857">
    <property type="term" value="F:transmembrane transporter activity"/>
    <property type="evidence" value="ECO:0007669"/>
    <property type="project" value="InterPro"/>
</dbReference>
<evidence type="ECO:0000256" key="3">
    <source>
        <dbReference type="ARBA" id="ARBA00022692"/>
    </source>
</evidence>
<proteinExistence type="predicted"/>
<feature type="transmembrane region" description="Helical" evidence="6">
    <location>
        <begin position="96"/>
        <end position="117"/>
    </location>
</feature>
<protein>
    <submittedName>
        <fullName evidence="7">ABC transporter permease</fullName>
    </submittedName>
</protein>
<comment type="subcellular location">
    <subcellularLocation>
        <location evidence="1">Cell membrane</location>
        <topology evidence="1">Multi-pass membrane protein</topology>
    </subcellularLocation>
</comment>
<evidence type="ECO:0000256" key="2">
    <source>
        <dbReference type="ARBA" id="ARBA00022475"/>
    </source>
</evidence>
<dbReference type="Proteomes" id="UP000323521">
    <property type="component" value="Chromosome"/>
</dbReference>
<dbReference type="EMBL" id="CP017634">
    <property type="protein sequence ID" value="ATW24401.1"/>
    <property type="molecule type" value="Genomic_DNA"/>
</dbReference>
<dbReference type="PANTHER" id="PTHR32196:SF15">
    <property type="entry name" value="SUGAR ABC TRANSPORTER PERMEASE PROTEIN"/>
    <property type="match status" value="1"/>
</dbReference>
<dbReference type="Pfam" id="PF02653">
    <property type="entry name" value="BPD_transp_2"/>
    <property type="match status" value="1"/>
</dbReference>
<keyword evidence="2" id="KW-1003">Cell membrane</keyword>
<dbReference type="OrthoDB" id="5503441at2"/>
<feature type="transmembrane region" description="Helical" evidence="6">
    <location>
        <begin position="193"/>
        <end position="216"/>
    </location>
</feature>
<gene>
    <name evidence="7" type="ORF">DCMF_06040</name>
</gene>
<feature type="transmembrane region" description="Helical" evidence="6">
    <location>
        <begin position="129"/>
        <end position="153"/>
    </location>
</feature>
<dbReference type="GO" id="GO:0005886">
    <property type="term" value="C:plasma membrane"/>
    <property type="evidence" value="ECO:0007669"/>
    <property type="project" value="UniProtKB-SubCell"/>
</dbReference>
<evidence type="ECO:0000313" key="7">
    <source>
        <dbReference type="EMBL" id="ATW24401.1"/>
    </source>
</evidence>
<accession>A0A3G1KPL4</accession>
<feature type="transmembrane region" description="Helical" evidence="6">
    <location>
        <begin position="303"/>
        <end position="321"/>
    </location>
</feature>
<feature type="transmembrane region" description="Helical" evidence="6">
    <location>
        <begin position="271"/>
        <end position="291"/>
    </location>
</feature>
<feature type="transmembrane region" description="Helical" evidence="6">
    <location>
        <begin position="333"/>
        <end position="352"/>
    </location>
</feature>
<dbReference type="RefSeq" id="WP_148133592.1">
    <property type="nucleotide sequence ID" value="NZ_CP017634.1"/>
</dbReference>
<keyword evidence="4 6" id="KW-1133">Transmembrane helix</keyword>
<feature type="transmembrane region" description="Helical" evidence="6">
    <location>
        <begin position="247"/>
        <end position="265"/>
    </location>
</feature>
<dbReference type="InterPro" id="IPR001851">
    <property type="entry name" value="ABC_transp_permease"/>
</dbReference>
<name>A0A3G1KPL4_FORW1</name>
<evidence type="ECO:0000256" key="1">
    <source>
        <dbReference type="ARBA" id="ARBA00004651"/>
    </source>
</evidence>
<organism evidence="7 8">
    <name type="scientific">Formimonas warabiya</name>
    <dbReference type="NCBI Taxonomy" id="1761012"/>
    <lineage>
        <taxon>Bacteria</taxon>
        <taxon>Bacillati</taxon>
        <taxon>Bacillota</taxon>
        <taxon>Clostridia</taxon>
        <taxon>Eubacteriales</taxon>
        <taxon>Peptococcaceae</taxon>
        <taxon>Candidatus Formimonas</taxon>
    </lineage>
</organism>
<evidence type="ECO:0000256" key="5">
    <source>
        <dbReference type="ARBA" id="ARBA00023136"/>
    </source>
</evidence>
<evidence type="ECO:0000313" key="8">
    <source>
        <dbReference type="Proteomes" id="UP000323521"/>
    </source>
</evidence>
<sequence>MSKGLTVKNILAQNAVPILFILMSAIGIPLSGYSGGYLVQEIVTRLGRDSFLVLALLLPVMAGMGINFGLALGAYAGQIALILITDWGLSGAPGMFMAMVISTPISILLGYMGGAMLNRAKGREMITSYILGFFMLGVYQAVVLFGMGTVIPIKSPILVLSRGFGIRSAVEVPTIKGSFDHLLDRLIGVPIEIGGISIPVFSLLVIGLLCLLTVWFRKTKYGQEMRAVGQDMGVSSTAGINVEKARIVSMIISTVLAGYGQLIFLQNIGTMSVYSGADTIALFAAASLLVGGATVNKAGIPSVFIGTALFHLLFVVMPMAGNNVFGVAAMGEYFRVFISYAAVTVALVMHAYNRNREKEQARFGLRVRNGNG</sequence>
<feature type="transmembrane region" description="Helical" evidence="6">
    <location>
        <begin position="51"/>
        <end position="84"/>
    </location>
</feature>
<evidence type="ECO:0000256" key="4">
    <source>
        <dbReference type="ARBA" id="ARBA00022989"/>
    </source>
</evidence>
<keyword evidence="3 6" id="KW-0812">Transmembrane</keyword>
<reference evidence="7 8" key="1">
    <citation type="submission" date="2016-10" db="EMBL/GenBank/DDBJ databases">
        <title>Complete Genome Sequence of Peptococcaceae strain DCMF.</title>
        <authorList>
            <person name="Edwards R.J."/>
            <person name="Holland S.I."/>
            <person name="Deshpande N.P."/>
            <person name="Wong Y.K."/>
            <person name="Ertan H."/>
            <person name="Manefield M."/>
            <person name="Russell T.L."/>
            <person name="Lee M.J."/>
        </authorList>
    </citation>
    <scope>NUCLEOTIDE SEQUENCE [LARGE SCALE GENOMIC DNA]</scope>
    <source>
        <strain evidence="7 8">DCMF</strain>
    </source>
</reference>
<dbReference type="KEGG" id="fwa:DCMF_06040"/>